<dbReference type="GO" id="GO:0072527">
    <property type="term" value="P:pyrimidine-containing compound metabolic process"/>
    <property type="evidence" value="ECO:0007669"/>
    <property type="project" value="UniProtKB-ARBA"/>
</dbReference>
<accession>A0A9D1S2Y8</accession>
<evidence type="ECO:0000313" key="18">
    <source>
        <dbReference type="Proteomes" id="UP000824070"/>
    </source>
</evidence>
<dbReference type="AlphaFoldDB" id="A0A9D1S2Y8"/>
<evidence type="ECO:0000256" key="14">
    <source>
        <dbReference type="PIRSR" id="PIRSR606262-3"/>
    </source>
</evidence>
<dbReference type="NCBIfam" id="TIGR01354">
    <property type="entry name" value="cyt_deam_tetra"/>
    <property type="match status" value="1"/>
</dbReference>
<evidence type="ECO:0000256" key="1">
    <source>
        <dbReference type="ARBA" id="ARBA00001947"/>
    </source>
</evidence>
<dbReference type="PROSITE" id="PS00903">
    <property type="entry name" value="CYT_DCMP_DEAMINASES_1"/>
    <property type="match status" value="1"/>
</dbReference>
<evidence type="ECO:0000256" key="9">
    <source>
        <dbReference type="ARBA" id="ARBA00032005"/>
    </source>
</evidence>
<protein>
    <recommendedName>
        <fullName evidence="5 15">Cytidine deaminase</fullName>
        <ecNumber evidence="4 15">3.5.4.5</ecNumber>
    </recommendedName>
    <alternativeName>
        <fullName evidence="9 15">Cytidine aminohydrolase</fullName>
    </alternativeName>
</protein>
<keyword evidence="7 15" id="KW-0378">Hydrolase</keyword>
<evidence type="ECO:0000256" key="5">
    <source>
        <dbReference type="ARBA" id="ARBA00018266"/>
    </source>
</evidence>
<evidence type="ECO:0000256" key="8">
    <source>
        <dbReference type="ARBA" id="ARBA00022833"/>
    </source>
</evidence>
<keyword evidence="8 14" id="KW-0862">Zinc</keyword>
<reference evidence="17" key="1">
    <citation type="submission" date="2020-10" db="EMBL/GenBank/DDBJ databases">
        <authorList>
            <person name="Gilroy R."/>
        </authorList>
    </citation>
    <scope>NUCLEOTIDE SEQUENCE</scope>
    <source>
        <strain evidence="17">ChiGjej1B1-22543</strain>
    </source>
</reference>
<evidence type="ECO:0000256" key="3">
    <source>
        <dbReference type="ARBA" id="ARBA00006576"/>
    </source>
</evidence>
<dbReference type="NCBIfam" id="NF004064">
    <property type="entry name" value="PRK05578.1"/>
    <property type="match status" value="1"/>
</dbReference>
<dbReference type="EC" id="3.5.4.5" evidence="4 15"/>
<evidence type="ECO:0000256" key="2">
    <source>
        <dbReference type="ARBA" id="ARBA00003949"/>
    </source>
</evidence>
<organism evidence="17 18">
    <name type="scientific">Candidatus Alloenteromonas pullicola</name>
    <dbReference type="NCBI Taxonomy" id="2840784"/>
    <lineage>
        <taxon>Bacteria</taxon>
        <taxon>Bacillati</taxon>
        <taxon>Bacillota</taxon>
        <taxon>Bacillota incertae sedis</taxon>
        <taxon>Candidatus Alloenteromonas</taxon>
    </lineage>
</organism>
<dbReference type="GO" id="GO:0004126">
    <property type="term" value="F:cytidine deaminase activity"/>
    <property type="evidence" value="ECO:0007669"/>
    <property type="project" value="UniProtKB-UniRule"/>
</dbReference>
<comment type="similarity">
    <text evidence="3 15">Belongs to the cytidine and deoxycytidylate deaminase family.</text>
</comment>
<dbReference type="InterPro" id="IPR006262">
    <property type="entry name" value="Cyt_deam_tetra"/>
</dbReference>
<evidence type="ECO:0000256" key="11">
    <source>
        <dbReference type="ARBA" id="ARBA00049558"/>
    </source>
</evidence>
<feature type="domain" description="CMP/dCMP-type deaminase" evidence="16">
    <location>
        <begin position="1"/>
        <end position="130"/>
    </location>
</feature>
<dbReference type="PANTHER" id="PTHR11644:SF2">
    <property type="entry name" value="CYTIDINE DEAMINASE"/>
    <property type="match status" value="1"/>
</dbReference>
<comment type="caution">
    <text evidence="17">The sequence shown here is derived from an EMBL/GenBank/DDBJ whole genome shotgun (WGS) entry which is preliminary data.</text>
</comment>
<dbReference type="InterPro" id="IPR002125">
    <property type="entry name" value="CMP_dCMP_dom"/>
</dbReference>
<dbReference type="EMBL" id="DVMV01000039">
    <property type="protein sequence ID" value="HIU45589.1"/>
    <property type="molecule type" value="Genomic_DNA"/>
</dbReference>
<feature type="binding site" evidence="14">
    <location>
        <position position="53"/>
    </location>
    <ligand>
        <name>Zn(2+)</name>
        <dbReference type="ChEBI" id="CHEBI:29105"/>
        <note>catalytic</note>
    </ligand>
</feature>
<evidence type="ECO:0000256" key="6">
    <source>
        <dbReference type="ARBA" id="ARBA00022723"/>
    </source>
</evidence>
<evidence type="ECO:0000313" key="17">
    <source>
        <dbReference type="EMBL" id="HIU45589.1"/>
    </source>
</evidence>
<dbReference type="GO" id="GO:0005829">
    <property type="term" value="C:cytosol"/>
    <property type="evidence" value="ECO:0007669"/>
    <property type="project" value="TreeGrafter"/>
</dbReference>
<dbReference type="InterPro" id="IPR050202">
    <property type="entry name" value="Cyt/Deoxycyt_deaminase"/>
</dbReference>
<dbReference type="FunFam" id="3.40.140.10:FF:000008">
    <property type="entry name" value="Cytidine deaminase"/>
    <property type="match status" value="1"/>
</dbReference>
<dbReference type="CDD" id="cd01283">
    <property type="entry name" value="cytidine_deaminase"/>
    <property type="match status" value="1"/>
</dbReference>
<feature type="binding site" evidence="14">
    <location>
        <position position="88"/>
    </location>
    <ligand>
        <name>Zn(2+)</name>
        <dbReference type="ChEBI" id="CHEBI:29105"/>
        <note>catalytic</note>
    </ligand>
</feature>
<dbReference type="Pfam" id="PF00383">
    <property type="entry name" value="dCMP_cyt_deam_1"/>
    <property type="match status" value="1"/>
</dbReference>
<feature type="active site" description="Proton donor" evidence="12">
    <location>
        <position position="55"/>
    </location>
</feature>
<dbReference type="GO" id="GO:0055086">
    <property type="term" value="P:nucleobase-containing small molecule metabolic process"/>
    <property type="evidence" value="ECO:0007669"/>
    <property type="project" value="UniProtKB-ARBA"/>
</dbReference>
<evidence type="ECO:0000256" key="4">
    <source>
        <dbReference type="ARBA" id="ARBA00012783"/>
    </source>
</evidence>
<gene>
    <name evidence="17" type="primary">cdd</name>
    <name evidence="17" type="ORF">IAC52_04760</name>
</gene>
<evidence type="ECO:0000256" key="7">
    <source>
        <dbReference type="ARBA" id="ARBA00022801"/>
    </source>
</evidence>
<sequence>MTADELLSIAMEARDKSYTPYSHFQVGAAILCKDGSFYIGANVENASYPLCMCAERNAIYGAMMDGKTIDDFEALAVVADSKDPVSPCGACRQVLSELFPADKPIYLGNLRGDVKETTIAELLPYAFDESDL</sequence>
<feature type="binding site" evidence="13">
    <location>
        <begin position="42"/>
        <end position="48"/>
    </location>
    <ligand>
        <name>substrate</name>
    </ligand>
</feature>
<dbReference type="PANTHER" id="PTHR11644">
    <property type="entry name" value="CYTIDINE DEAMINASE"/>
    <property type="match status" value="1"/>
</dbReference>
<proteinExistence type="inferred from homology"/>
<evidence type="ECO:0000256" key="15">
    <source>
        <dbReference type="RuleBase" id="RU364006"/>
    </source>
</evidence>
<feature type="binding site" evidence="14">
    <location>
        <position position="91"/>
    </location>
    <ligand>
        <name>Zn(2+)</name>
        <dbReference type="ChEBI" id="CHEBI:29105"/>
        <note>catalytic</note>
    </ligand>
</feature>
<comment type="catalytic activity">
    <reaction evidence="10 15">
        <text>2'-deoxycytidine + H2O + H(+) = 2'-deoxyuridine + NH4(+)</text>
        <dbReference type="Rhea" id="RHEA:13433"/>
        <dbReference type="ChEBI" id="CHEBI:15377"/>
        <dbReference type="ChEBI" id="CHEBI:15378"/>
        <dbReference type="ChEBI" id="CHEBI:15698"/>
        <dbReference type="ChEBI" id="CHEBI:16450"/>
        <dbReference type="ChEBI" id="CHEBI:28938"/>
        <dbReference type="EC" id="3.5.4.5"/>
    </reaction>
</comment>
<evidence type="ECO:0000256" key="13">
    <source>
        <dbReference type="PIRSR" id="PIRSR606262-2"/>
    </source>
</evidence>
<dbReference type="PROSITE" id="PS51747">
    <property type="entry name" value="CYT_DCMP_DEAMINASES_2"/>
    <property type="match status" value="1"/>
</dbReference>
<dbReference type="Gene3D" id="3.40.140.10">
    <property type="entry name" value="Cytidine Deaminase, domain 2"/>
    <property type="match status" value="1"/>
</dbReference>
<comment type="catalytic activity">
    <reaction evidence="11 15">
        <text>cytidine + H2O + H(+) = uridine + NH4(+)</text>
        <dbReference type="Rhea" id="RHEA:16069"/>
        <dbReference type="ChEBI" id="CHEBI:15377"/>
        <dbReference type="ChEBI" id="CHEBI:15378"/>
        <dbReference type="ChEBI" id="CHEBI:16704"/>
        <dbReference type="ChEBI" id="CHEBI:17562"/>
        <dbReference type="ChEBI" id="CHEBI:28938"/>
        <dbReference type="EC" id="3.5.4.5"/>
    </reaction>
</comment>
<evidence type="ECO:0000256" key="12">
    <source>
        <dbReference type="PIRSR" id="PIRSR606262-1"/>
    </source>
</evidence>
<keyword evidence="6 14" id="KW-0479">Metal-binding</keyword>
<dbReference type="SUPFAM" id="SSF53927">
    <property type="entry name" value="Cytidine deaminase-like"/>
    <property type="match status" value="1"/>
</dbReference>
<evidence type="ECO:0000259" key="16">
    <source>
        <dbReference type="PROSITE" id="PS51747"/>
    </source>
</evidence>
<dbReference type="InterPro" id="IPR016193">
    <property type="entry name" value="Cytidine_deaminase-like"/>
</dbReference>
<name>A0A9D1S2Y8_9FIRM</name>
<dbReference type="GO" id="GO:0008270">
    <property type="term" value="F:zinc ion binding"/>
    <property type="evidence" value="ECO:0007669"/>
    <property type="project" value="UniProtKB-UniRule"/>
</dbReference>
<comment type="cofactor">
    <cofactor evidence="1 14 15">
        <name>Zn(2+)</name>
        <dbReference type="ChEBI" id="CHEBI:29105"/>
    </cofactor>
</comment>
<comment type="function">
    <text evidence="2 15">This enzyme scavenges exogenous and endogenous cytidine and 2'-deoxycytidine for UMP synthesis.</text>
</comment>
<reference evidence="17" key="2">
    <citation type="journal article" date="2021" name="PeerJ">
        <title>Extensive microbial diversity within the chicken gut microbiome revealed by metagenomics and culture.</title>
        <authorList>
            <person name="Gilroy R."/>
            <person name="Ravi A."/>
            <person name="Getino M."/>
            <person name="Pursley I."/>
            <person name="Horton D.L."/>
            <person name="Alikhan N.F."/>
            <person name="Baker D."/>
            <person name="Gharbi K."/>
            <person name="Hall N."/>
            <person name="Watson M."/>
            <person name="Adriaenssens E.M."/>
            <person name="Foster-Nyarko E."/>
            <person name="Jarju S."/>
            <person name="Secka A."/>
            <person name="Antonio M."/>
            <person name="Oren A."/>
            <person name="Chaudhuri R.R."/>
            <person name="La Ragione R."/>
            <person name="Hildebrand F."/>
            <person name="Pallen M.J."/>
        </authorList>
    </citation>
    <scope>NUCLEOTIDE SEQUENCE</scope>
    <source>
        <strain evidence="17">ChiGjej1B1-22543</strain>
    </source>
</reference>
<dbReference type="Proteomes" id="UP000824070">
    <property type="component" value="Unassembled WGS sequence"/>
</dbReference>
<dbReference type="GO" id="GO:0042802">
    <property type="term" value="F:identical protein binding"/>
    <property type="evidence" value="ECO:0007669"/>
    <property type="project" value="UniProtKB-ARBA"/>
</dbReference>
<dbReference type="InterPro" id="IPR016192">
    <property type="entry name" value="APOBEC/CMP_deaminase_Zn-bd"/>
</dbReference>
<evidence type="ECO:0000256" key="10">
    <source>
        <dbReference type="ARBA" id="ARBA00049252"/>
    </source>
</evidence>